<accession>A0ABU6ZSP7</accession>
<comment type="caution">
    <text evidence="1">The sequence shown here is derived from an EMBL/GenBank/DDBJ whole genome shotgun (WGS) entry which is preliminary data.</text>
</comment>
<name>A0ABU6ZSP7_9FABA</name>
<dbReference type="Proteomes" id="UP001341840">
    <property type="component" value="Unassembled WGS sequence"/>
</dbReference>
<dbReference type="EMBL" id="JASCZI010273534">
    <property type="protein sequence ID" value="MED6224989.1"/>
    <property type="molecule type" value="Genomic_DNA"/>
</dbReference>
<organism evidence="1 2">
    <name type="scientific">Stylosanthes scabra</name>
    <dbReference type="NCBI Taxonomy" id="79078"/>
    <lineage>
        <taxon>Eukaryota</taxon>
        <taxon>Viridiplantae</taxon>
        <taxon>Streptophyta</taxon>
        <taxon>Embryophyta</taxon>
        <taxon>Tracheophyta</taxon>
        <taxon>Spermatophyta</taxon>
        <taxon>Magnoliopsida</taxon>
        <taxon>eudicotyledons</taxon>
        <taxon>Gunneridae</taxon>
        <taxon>Pentapetalae</taxon>
        <taxon>rosids</taxon>
        <taxon>fabids</taxon>
        <taxon>Fabales</taxon>
        <taxon>Fabaceae</taxon>
        <taxon>Papilionoideae</taxon>
        <taxon>50 kb inversion clade</taxon>
        <taxon>dalbergioids sensu lato</taxon>
        <taxon>Dalbergieae</taxon>
        <taxon>Pterocarpus clade</taxon>
        <taxon>Stylosanthes</taxon>
    </lineage>
</organism>
<keyword evidence="2" id="KW-1185">Reference proteome</keyword>
<evidence type="ECO:0000313" key="1">
    <source>
        <dbReference type="EMBL" id="MED6224989.1"/>
    </source>
</evidence>
<gene>
    <name evidence="1" type="ORF">PIB30_089452</name>
</gene>
<reference evidence="1 2" key="1">
    <citation type="journal article" date="2023" name="Plants (Basel)">
        <title>Bridging the Gap: Combining Genomics and Transcriptomics Approaches to Understand Stylosanthes scabra, an Orphan Legume from the Brazilian Caatinga.</title>
        <authorList>
            <person name="Ferreira-Neto J.R.C."/>
            <person name="da Silva M.D."/>
            <person name="Binneck E."/>
            <person name="de Melo N.F."/>
            <person name="da Silva R.H."/>
            <person name="de Melo A.L.T.M."/>
            <person name="Pandolfi V."/>
            <person name="Bustamante F.O."/>
            <person name="Brasileiro-Vidal A.C."/>
            <person name="Benko-Iseppon A.M."/>
        </authorList>
    </citation>
    <scope>NUCLEOTIDE SEQUENCE [LARGE SCALE GENOMIC DNA]</scope>
    <source>
        <tissue evidence="1">Leaves</tissue>
    </source>
</reference>
<protein>
    <submittedName>
        <fullName evidence="1">Uncharacterized protein</fullName>
    </submittedName>
</protein>
<proteinExistence type="predicted"/>
<evidence type="ECO:0000313" key="2">
    <source>
        <dbReference type="Proteomes" id="UP001341840"/>
    </source>
</evidence>
<sequence>MCEITDEPLINGHKGPKALTFHSFPSPLRRREKRELIESFLEVVVTTIHHPLPAAITSTPELRLMHRLRLREACHLLYVSNLGKLKLE</sequence>